<feature type="non-terminal residue" evidence="2">
    <location>
        <position position="1"/>
    </location>
</feature>
<name>A0A0G4FC57_9ALVE</name>
<evidence type="ECO:0000256" key="1">
    <source>
        <dbReference type="SAM" id="MobiDB-lite"/>
    </source>
</evidence>
<protein>
    <submittedName>
        <fullName evidence="2">Uncharacterized protein</fullName>
    </submittedName>
</protein>
<sequence length="123" mass="13471">TGMLEEIAKLEKQRIASDAKLRQSAEKAERLYRCLREEAERQSARRVEEQQAASRLGGRPRRPEEADLLGLQRRLAPFIGEVLEGDGPGERDENGGESDALGGSGESVGCQAGGDNWEGDEDF</sequence>
<proteinExistence type="predicted"/>
<accession>A0A0G4FC57</accession>
<evidence type="ECO:0000313" key="2">
    <source>
        <dbReference type="EMBL" id="CEM10197.1"/>
    </source>
</evidence>
<dbReference type="EMBL" id="CDMZ01000252">
    <property type="protein sequence ID" value="CEM10197.1"/>
    <property type="molecule type" value="Genomic_DNA"/>
</dbReference>
<feature type="compositionally biased region" description="Basic and acidic residues" evidence="1">
    <location>
        <begin position="39"/>
        <end position="49"/>
    </location>
</feature>
<organism evidence="2">
    <name type="scientific">Chromera velia CCMP2878</name>
    <dbReference type="NCBI Taxonomy" id="1169474"/>
    <lineage>
        <taxon>Eukaryota</taxon>
        <taxon>Sar</taxon>
        <taxon>Alveolata</taxon>
        <taxon>Colpodellida</taxon>
        <taxon>Chromeraceae</taxon>
        <taxon>Chromera</taxon>
    </lineage>
</organism>
<feature type="region of interest" description="Disordered" evidence="1">
    <location>
        <begin position="39"/>
        <end position="67"/>
    </location>
</feature>
<reference evidence="2" key="1">
    <citation type="submission" date="2014-11" db="EMBL/GenBank/DDBJ databases">
        <authorList>
            <person name="Otto D Thomas"/>
            <person name="Naeem Raeece"/>
        </authorList>
    </citation>
    <scope>NUCLEOTIDE SEQUENCE</scope>
</reference>
<feature type="region of interest" description="Disordered" evidence="1">
    <location>
        <begin position="81"/>
        <end position="123"/>
    </location>
</feature>
<dbReference type="AlphaFoldDB" id="A0A0G4FC57"/>
<gene>
    <name evidence="2" type="ORF">Cvel_16133</name>
</gene>
<dbReference type="VEuPathDB" id="CryptoDB:Cvel_16133"/>